<evidence type="ECO:0000256" key="10">
    <source>
        <dbReference type="SAM" id="Phobius"/>
    </source>
</evidence>
<dbReference type="EMBL" id="AFHV02000202">
    <property type="protein sequence ID" value="PUA92428.1"/>
    <property type="molecule type" value="Genomic_DNA"/>
</dbReference>
<evidence type="ECO:0000256" key="7">
    <source>
        <dbReference type="ARBA" id="ARBA00023132"/>
    </source>
</evidence>
<comment type="caution">
    <text evidence="12">The sequence shown here is derived from an EMBL/GenBank/DDBJ whole genome shotgun (WGS) entry which is preliminary data.</text>
</comment>
<name>A0A2T6J4C8_TOXGO</name>
<evidence type="ECO:0000259" key="11">
    <source>
        <dbReference type="Pfam" id="PF05064"/>
    </source>
</evidence>
<keyword evidence="6" id="KW-0811">Translocation</keyword>
<feature type="region of interest" description="Disordered" evidence="9">
    <location>
        <begin position="304"/>
        <end position="331"/>
    </location>
</feature>
<organism evidence="12 13">
    <name type="scientific">Toxoplasma gondii TgCATBr9</name>
    <dbReference type="NCBI Taxonomy" id="943120"/>
    <lineage>
        <taxon>Eukaryota</taxon>
        <taxon>Sar</taxon>
        <taxon>Alveolata</taxon>
        <taxon>Apicomplexa</taxon>
        <taxon>Conoidasida</taxon>
        <taxon>Coccidia</taxon>
        <taxon>Eucoccidiorida</taxon>
        <taxon>Eimeriorina</taxon>
        <taxon>Sarcocystidae</taxon>
        <taxon>Toxoplasma</taxon>
    </lineage>
</organism>
<proteinExistence type="inferred from homology"/>
<dbReference type="InterPro" id="IPR007758">
    <property type="entry name" value="Nucleoporin_NSP1_C"/>
</dbReference>
<feature type="region of interest" description="Disordered" evidence="9">
    <location>
        <begin position="352"/>
        <end position="400"/>
    </location>
</feature>
<protein>
    <submittedName>
        <fullName evidence="12">Nsp1-like carboxy-terminal region protein</fullName>
    </submittedName>
</protein>
<evidence type="ECO:0000256" key="3">
    <source>
        <dbReference type="ARBA" id="ARBA00022448"/>
    </source>
</evidence>
<feature type="compositionally biased region" description="Low complexity" evidence="9">
    <location>
        <begin position="378"/>
        <end position="400"/>
    </location>
</feature>
<keyword evidence="8" id="KW-0539">Nucleus</keyword>
<dbReference type="PANTHER" id="PTHR12084:SF0">
    <property type="entry name" value="NUCLEAR PORE GLYCOPROTEIN P62"/>
    <property type="match status" value="1"/>
</dbReference>
<keyword evidence="4" id="KW-0509">mRNA transport</keyword>
<dbReference type="GO" id="GO:0051028">
    <property type="term" value="P:mRNA transport"/>
    <property type="evidence" value="ECO:0007669"/>
    <property type="project" value="UniProtKB-KW"/>
</dbReference>
<dbReference type="VEuPathDB" id="ToxoDB:TGBR9_273850"/>
<gene>
    <name evidence="12" type="ORF">TGBR9_273850</name>
</gene>
<dbReference type="Proteomes" id="UP000244488">
    <property type="component" value="Unassembled WGS sequence"/>
</dbReference>
<evidence type="ECO:0000256" key="2">
    <source>
        <dbReference type="ARBA" id="ARBA00005911"/>
    </source>
</evidence>
<feature type="domain" description="Nucleoporin NSP1-like C-terminal" evidence="11">
    <location>
        <begin position="523"/>
        <end position="619"/>
    </location>
</feature>
<comment type="similarity">
    <text evidence="2">Belongs to the nucleoporin NSP1/NUP62 family.</text>
</comment>
<dbReference type="Pfam" id="PF05064">
    <property type="entry name" value="Nsp1_C"/>
    <property type="match status" value="1"/>
</dbReference>
<feature type="transmembrane region" description="Helical" evidence="10">
    <location>
        <begin position="79"/>
        <end position="101"/>
    </location>
</feature>
<evidence type="ECO:0000256" key="1">
    <source>
        <dbReference type="ARBA" id="ARBA00004567"/>
    </source>
</evidence>
<dbReference type="InterPro" id="IPR026010">
    <property type="entry name" value="NSP1/NUP62"/>
</dbReference>
<dbReference type="PANTHER" id="PTHR12084">
    <property type="entry name" value="NUCLEAR PORE GLYCOPROTEIN P62-RELATED"/>
    <property type="match status" value="1"/>
</dbReference>
<comment type="subcellular location">
    <subcellularLocation>
        <location evidence="1">Nucleus</location>
        <location evidence="1">Nuclear pore complex</location>
    </subcellularLocation>
</comment>
<dbReference type="GO" id="GO:0006405">
    <property type="term" value="P:RNA export from nucleus"/>
    <property type="evidence" value="ECO:0007669"/>
    <property type="project" value="TreeGrafter"/>
</dbReference>
<keyword evidence="7" id="KW-0906">Nuclear pore complex</keyword>
<feature type="region of interest" description="Disordered" evidence="9">
    <location>
        <begin position="495"/>
        <end position="517"/>
    </location>
</feature>
<feature type="compositionally biased region" description="Low complexity" evidence="9">
    <location>
        <begin position="500"/>
        <end position="517"/>
    </location>
</feature>
<accession>A0A2T6J4C8</accession>
<keyword evidence="10" id="KW-1133">Transmembrane helix</keyword>
<evidence type="ECO:0000256" key="4">
    <source>
        <dbReference type="ARBA" id="ARBA00022816"/>
    </source>
</evidence>
<keyword evidence="3" id="KW-0813">Transport</keyword>
<evidence type="ECO:0000256" key="9">
    <source>
        <dbReference type="SAM" id="MobiDB-lite"/>
    </source>
</evidence>
<dbReference type="GO" id="GO:0044613">
    <property type="term" value="C:nuclear pore central transport channel"/>
    <property type="evidence" value="ECO:0007669"/>
    <property type="project" value="TreeGrafter"/>
</dbReference>
<evidence type="ECO:0000256" key="8">
    <source>
        <dbReference type="ARBA" id="ARBA00023242"/>
    </source>
</evidence>
<evidence type="ECO:0000313" key="12">
    <source>
        <dbReference type="EMBL" id="PUA92428.1"/>
    </source>
</evidence>
<feature type="region of interest" description="Disordered" evidence="9">
    <location>
        <begin position="436"/>
        <end position="457"/>
    </location>
</feature>
<keyword evidence="10" id="KW-0472">Membrane</keyword>
<evidence type="ECO:0000256" key="6">
    <source>
        <dbReference type="ARBA" id="ARBA00023010"/>
    </source>
</evidence>
<reference evidence="12 13" key="1">
    <citation type="journal article" date="2016" name="Nat. Commun.">
        <title>Local admixture of amplified and diversified secreted pathogenesis determinants shapes mosaic Toxoplasma gondii genomes.</title>
        <authorList>
            <person name="Lorenzi H."/>
            <person name="Khan A."/>
            <person name="Behnke M.S."/>
            <person name="Namasivayam S."/>
            <person name="Swapna L.S."/>
            <person name="Hadjithomas M."/>
            <person name="Karamycheva S."/>
            <person name="Pinney D."/>
            <person name="Brunk B.P."/>
            <person name="Ajioka J.W."/>
            <person name="Ajzenberg D."/>
            <person name="Boothroyd J.C."/>
            <person name="Boyle J.P."/>
            <person name="Darde M.L."/>
            <person name="Diaz-Miranda M.A."/>
            <person name="Dubey J.P."/>
            <person name="Fritz H.M."/>
            <person name="Gennari S.M."/>
            <person name="Gregory B.D."/>
            <person name="Kim K."/>
            <person name="Saeij J.P."/>
            <person name="Su C."/>
            <person name="White M.W."/>
            <person name="Zhu X.Q."/>
            <person name="Howe D.K."/>
            <person name="Rosenthal B.M."/>
            <person name="Grigg M.E."/>
            <person name="Parkinson J."/>
            <person name="Liu L."/>
            <person name="Kissinger J.C."/>
            <person name="Roos D.S."/>
            <person name="Sibley L.D."/>
        </authorList>
    </citation>
    <scope>NUCLEOTIDE SEQUENCE [LARGE SCALE GENOMIC DNA]</scope>
    <source>
        <strain evidence="12 13">TgCATBr9</strain>
    </source>
</reference>
<evidence type="ECO:0000256" key="5">
    <source>
        <dbReference type="ARBA" id="ARBA00022927"/>
    </source>
</evidence>
<keyword evidence="5" id="KW-0653">Protein transport</keyword>
<keyword evidence="10" id="KW-0812">Transmembrane</keyword>
<dbReference type="GO" id="GO:0006606">
    <property type="term" value="P:protein import into nucleus"/>
    <property type="evidence" value="ECO:0007669"/>
    <property type="project" value="TreeGrafter"/>
</dbReference>
<evidence type="ECO:0000313" key="13">
    <source>
        <dbReference type="Proteomes" id="UP000244488"/>
    </source>
</evidence>
<dbReference type="GO" id="GO:0017056">
    <property type="term" value="F:structural constituent of nuclear pore"/>
    <property type="evidence" value="ECO:0007669"/>
    <property type="project" value="InterPro"/>
</dbReference>
<dbReference type="AlphaFoldDB" id="A0A2T6J4C8"/>
<dbReference type="GO" id="GO:0005543">
    <property type="term" value="F:phospholipid binding"/>
    <property type="evidence" value="ECO:0007669"/>
    <property type="project" value="TreeGrafter"/>
</dbReference>
<sequence length="730" mass="78383">MKVRNTQRRMSLHFHPWMTVHLDAMCRYFLLALFSPPSDPRLRVCSLRRRTRSSLQIWDVRQHGNHVFRRLGGRGRRPLRFNFQSLCFFFVISVWGVLWNLEARGALRRSPSRFGDSDTEPLWRHDGGSFALWGCLDFECFFGPDPVVTEHRQWTLRLSLRSETVAIWKHRACLYSKCTGSFHWNRVRLGKRPLWGFGKACWGRRHWSPRWRAVWVFDWSPRHRGRRGSHDRTRRRDRPLRGDVECLAALDRGDRPVWGGVECLTAVDRGDRPLRGDIECLAAVDRGDRPVWGGVECLAAVDGGDRSLRGGGSSSQPSTAGTGLFGAASSASQPSTAGTGLFGAASSASQPSTAGTGLFGAKPAADGAGAHTAEKQATAKGTEAPAASAAPAEGTKATGGATGLLGSSSLFGDTKAASAASSTGATTSLFGAAAAPAAGGATGTKPAGDSASSSSVSAPFGAGLGASSTANSGSSGNAAAGGLFGAAAAGSAKAPEKLQGASGPAGATASGATTAETLPPPQQVALETLQHERVEEVLAKWEKRLQRRVRRFNEVAEEVGSVEKAMIEESKKLHALREEQIKIEKRQTYICDFIDGLERQQRDLLTLLASVEASVLRQIPQDNGDPTGAAGGDALAQRVQREWEAESGFHSSSEEELLSRRLRNIDEQLNDVGLALSEATERFQPGPLGTVAQVLGIHQAALQASWRQASELQQRMDALQRLTSDAKHGE</sequence>